<name>A0A072PPN1_9EURO</name>
<dbReference type="InterPro" id="IPR011013">
    <property type="entry name" value="Gal_mutarotase_sf_dom"/>
</dbReference>
<dbReference type="Proteomes" id="UP000027920">
    <property type="component" value="Unassembled WGS sequence"/>
</dbReference>
<dbReference type="GO" id="GO:0016853">
    <property type="term" value="F:isomerase activity"/>
    <property type="evidence" value="ECO:0007669"/>
    <property type="project" value="InterPro"/>
</dbReference>
<evidence type="ECO:0000313" key="1">
    <source>
        <dbReference type="EMBL" id="KEF61263.1"/>
    </source>
</evidence>
<dbReference type="GeneID" id="25277769"/>
<gene>
    <name evidence="1" type="ORF">A1O9_02828</name>
</gene>
<proteinExistence type="predicted"/>
<keyword evidence="2" id="KW-1185">Reference proteome</keyword>
<feature type="non-terminal residue" evidence="1">
    <location>
        <position position="1"/>
    </location>
</feature>
<accession>A0A072PPN1</accession>
<dbReference type="VEuPathDB" id="FungiDB:A1O9_02828"/>
<dbReference type="GO" id="GO:0030246">
    <property type="term" value="F:carbohydrate binding"/>
    <property type="evidence" value="ECO:0007669"/>
    <property type="project" value="InterPro"/>
</dbReference>
<organism evidence="1 2">
    <name type="scientific">Exophiala aquamarina CBS 119918</name>
    <dbReference type="NCBI Taxonomy" id="1182545"/>
    <lineage>
        <taxon>Eukaryota</taxon>
        <taxon>Fungi</taxon>
        <taxon>Dikarya</taxon>
        <taxon>Ascomycota</taxon>
        <taxon>Pezizomycotina</taxon>
        <taxon>Eurotiomycetes</taxon>
        <taxon>Chaetothyriomycetidae</taxon>
        <taxon>Chaetothyriales</taxon>
        <taxon>Herpotrichiellaceae</taxon>
        <taxon>Exophiala</taxon>
    </lineage>
</organism>
<dbReference type="GO" id="GO:0005975">
    <property type="term" value="P:carbohydrate metabolic process"/>
    <property type="evidence" value="ECO:0007669"/>
    <property type="project" value="InterPro"/>
</dbReference>
<dbReference type="HOGENOM" id="CLU_2312751_0_0_1"/>
<dbReference type="EMBL" id="AMGV01000002">
    <property type="protein sequence ID" value="KEF61263.1"/>
    <property type="molecule type" value="Genomic_DNA"/>
</dbReference>
<dbReference type="STRING" id="1182545.A0A072PPN1"/>
<dbReference type="AlphaFoldDB" id="A0A072PPN1"/>
<dbReference type="SUPFAM" id="SSF74650">
    <property type="entry name" value="Galactose mutarotase-like"/>
    <property type="match status" value="1"/>
</dbReference>
<dbReference type="OrthoDB" id="274691at2759"/>
<dbReference type="InterPro" id="IPR008183">
    <property type="entry name" value="Aldose_1/G6P_1-epimerase"/>
</dbReference>
<protein>
    <submittedName>
        <fullName evidence="1">Aldose 1-epimerase</fullName>
    </submittedName>
</protein>
<dbReference type="Gene3D" id="2.70.98.10">
    <property type="match status" value="1"/>
</dbReference>
<evidence type="ECO:0000313" key="2">
    <source>
        <dbReference type="Proteomes" id="UP000027920"/>
    </source>
</evidence>
<dbReference type="RefSeq" id="XP_013263853.1">
    <property type="nucleotide sequence ID" value="XM_013408399.1"/>
</dbReference>
<reference evidence="1 2" key="1">
    <citation type="submission" date="2013-03" db="EMBL/GenBank/DDBJ databases">
        <title>The Genome Sequence of Exophiala aquamarina CBS 119918.</title>
        <authorList>
            <consortium name="The Broad Institute Genomics Platform"/>
            <person name="Cuomo C."/>
            <person name="de Hoog S."/>
            <person name="Gorbushina A."/>
            <person name="Walker B."/>
            <person name="Young S.K."/>
            <person name="Zeng Q."/>
            <person name="Gargeya S."/>
            <person name="Fitzgerald M."/>
            <person name="Haas B."/>
            <person name="Abouelleil A."/>
            <person name="Allen A.W."/>
            <person name="Alvarado L."/>
            <person name="Arachchi H.M."/>
            <person name="Berlin A.M."/>
            <person name="Chapman S.B."/>
            <person name="Gainer-Dewar J."/>
            <person name="Goldberg J."/>
            <person name="Griggs A."/>
            <person name="Gujja S."/>
            <person name="Hansen M."/>
            <person name="Howarth C."/>
            <person name="Imamovic A."/>
            <person name="Ireland A."/>
            <person name="Larimer J."/>
            <person name="McCowan C."/>
            <person name="Murphy C."/>
            <person name="Pearson M."/>
            <person name="Poon T.W."/>
            <person name="Priest M."/>
            <person name="Roberts A."/>
            <person name="Saif S."/>
            <person name="Shea T."/>
            <person name="Sisk P."/>
            <person name="Sykes S."/>
            <person name="Wortman J."/>
            <person name="Nusbaum C."/>
            <person name="Birren B."/>
        </authorList>
    </citation>
    <scope>NUCLEOTIDE SEQUENCE [LARGE SCALE GENOMIC DNA]</scope>
    <source>
        <strain evidence="1 2">CBS 119918</strain>
    </source>
</reference>
<dbReference type="Pfam" id="PF01263">
    <property type="entry name" value="Aldose_epim"/>
    <property type="match status" value="1"/>
</dbReference>
<sequence>IDHCFVLDNNVSSIPLDTRSCEPRLLASFSHSHTRLHLEVFSTKPTFQFYTGHHVKVAAWEHSFERKAGARFCVEPSRYENAINVPEWRDMMILKQGQLW</sequence>
<comment type="caution">
    <text evidence="1">The sequence shown here is derived from an EMBL/GenBank/DDBJ whole genome shotgun (WGS) entry which is preliminary data.</text>
</comment>
<dbReference type="InterPro" id="IPR014718">
    <property type="entry name" value="GH-type_carb-bd"/>
</dbReference>